<reference evidence="2" key="1">
    <citation type="journal article" date="2014" name="Genome Biol. Evol.">
        <title>Genome evolution and plasticity of Serratia marcescens, an important multidrug-resistant nosocomial pathogen.</title>
        <authorList>
            <person name="Iguchi A."/>
            <person name="Nagaya Y."/>
            <person name="Pradel E."/>
            <person name="Ooka T."/>
            <person name="Ogura Y."/>
            <person name="Katsura K."/>
            <person name="Kurokawa K."/>
            <person name="Oshima K."/>
            <person name="Hattori M."/>
            <person name="Parkhill J."/>
            <person name="Sebaihia M."/>
            <person name="Coulthurst S.J."/>
            <person name="Gotoh N."/>
            <person name="Thomson N.R."/>
            <person name="Ewbank J.J."/>
            <person name="Hayashi T."/>
        </authorList>
    </citation>
    <scope>NUCLEOTIDE SEQUENCE</scope>
    <source>
        <strain evidence="2">SM39</strain>
    </source>
</reference>
<feature type="chain" id="PRO_5043815178" evidence="1">
    <location>
        <begin position="19"/>
        <end position="127"/>
    </location>
</feature>
<feature type="signal peptide" evidence="1">
    <location>
        <begin position="1"/>
        <end position="18"/>
    </location>
</feature>
<organism evidence="2">
    <name type="scientific">Serratia marcescens SM39</name>
    <dbReference type="NCBI Taxonomy" id="1334564"/>
    <lineage>
        <taxon>Bacteria</taxon>
        <taxon>Pseudomonadati</taxon>
        <taxon>Pseudomonadota</taxon>
        <taxon>Gammaproteobacteria</taxon>
        <taxon>Enterobacterales</taxon>
        <taxon>Yersiniaceae</taxon>
        <taxon>Serratia</taxon>
    </lineage>
</organism>
<proteinExistence type="predicted"/>
<dbReference type="KEGG" id="smar:SM39_1257"/>
<sequence>MLRKSLLAAIIFSPIASAGVKYEVVKAEVKPFVSNSFSNGYLGLQEKPAEPGVGVFFEVKALTNNESEVMNLVSRGDVNDNICGNIFFKSLLDALYTVNIKYLDESGREVISTGFNKKSCVNVNGVK</sequence>
<dbReference type="EMBL" id="AP013063">
    <property type="protein sequence ID" value="BAO33304.1"/>
    <property type="molecule type" value="Genomic_DNA"/>
</dbReference>
<dbReference type="AlphaFoldDB" id="A0AAT9DZ88"/>
<accession>A0AAT9DZ88</accession>
<evidence type="ECO:0000256" key="1">
    <source>
        <dbReference type="SAM" id="SignalP"/>
    </source>
</evidence>
<gene>
    <name evidence="2" type="ORF">SM39_1257</name>
</gene>
<evidence type="ECO:0000313" key="2">
    <source>
        <dbReference type="EMBL" id="BAO33304.1"/>
    </source>
</evidence>
<name>A0AAT9DZ88_SERMA</name>
<keyword evidence="1" id="KW-0732">Signal</keyword>
<dbReference type="RefSeq" id="WP_041034538.1">
    <property type="nucleotide sequence ID" value="NZ_AP013063.1"/>
</dbReference>
<protein>
    <submittedName>
        <fullName evidence="2">Uncharacterized protein</fullName>
    </submittedName>
</protein>